<evidence type="ECO:0000256" key="1">
    <source>
        <dbReference type="SAM" id="MobiDB-lite"/>
    </source>
</evidence>
<reference evidence="3" key="1">
    <citation type="submission" date="2016-11" db="UniProtKB">
        <authorList>
            <consortium name="WormBaseParasite"/>
        </authorList>
    </citation>
    <scope>IDENTIFICATION</scope>
</reference>
<feature type="region of interest" description="Disordered" evidence="1">
    <location>
        <begin position="1"/>
        <end position="30"/>
    </location>
</feature>
<organism evidence="2 3">
    <name type="scientific">Macrostomum lignano</name>
    <dbReference type="NCBI Taxonomy" id="282301"/>
    <lineage>
        <taxon>Eukaryota</taxon>
        <taxon>Metazoa</taxon>
        <taxon>Spiralia</taxon>
        <taxon>Lophotrochozoa</taxon>
        <taxon>Platyhelminthes</taxon>
        <taxon>Rhabditophora</taxon>
        <taxon>Macrostomorpha</taxon>
        <taxon>Macrostomida</taxon>
        <taxon>Macrostomidae</taxon>
        <taxon>Macrostomum</taxon>
    </lineage>
</organism>
<keyword evidence="2" id="KW-1185">Reference proteome</keyword>
<dbReference type="Proteomes" id="UP000095280">
    <property type="component" value="Unplaced"/>
</dbReference>
<accession>A0A1I8FK33</accession>
<evidence type="ECO:0000313" key="3">
    <source>
        <dbReference type="WBParaSite" id="maker-unitig_37832-snap-gene-0.2-mRNA-1"/>
    </source>
</evidence>
<dbReference type="AlphaFoldDB" id="A0A1I8FK33"/>
<protein>
    <submittedName>
        <fullName evidence="3">Uncharacterized protein</fullName>
    </submittedName>
</protein>
<dbReference type="WBParaSite" id="maker-unitig_37832-snap-gene-0.2-mRNA-1">
    <property type="protein sequence ID" value="maker-unitig_37832-snap-gene-0.2-mRNA-1"/>
    <property type="gene ID" value="maker-unitig_37832-snap-gene-0.2"/>
</dbReference>
<sequence length="129" mass="14266">MKEESGSFAASSVQPEKRDSERARGERGERVAREVWKRRDPGVQSLNAASRELLLNEAQGQAGEAASIDSQVELGATFKPKQLEQKKFEMLASIARGHAVPKQPGGICGGLKINRIFLQIFLPFMQRDD</sequence>
<feature type="compositionally biased region" description="Basic and acidic residues" evidence="1">
    <location>
        <begin position="15"/>
        <end position="30"/>
    </location>
</feature>
<evidence type="ECO:0000313" key="2">
    <source>
        <dbReference type="Proteomes" id="UP000095280"/>
    </source>
</evidence>
<proteinExistence type="predicted"/>
<name>A0A1I8FK33_9PLAT</name>